<reference evidence="4" key="1">
    <citation type="submission" date="2021-06" db="EMBL/GenBank/DDBJ databases">
        <authorList>
            <person name="Huq M.A."/>
        </authorList>
    </citation>
    <scope>NUCLEOTIDE SEQUENCE</scope>
    <source>
        <strain evidence="4">MAH-26</strain>
    </source>
</reference>
<dbReference type="EMBL" id="JAHSPG010000001">
    <property type="protein sequence ID" value="MBV4355640.1"/>
    <property type="molecule type" value="Genomic_DNA"/>
</dbReference>
<protein>
    <submittedName>
        <fullName evidence="4">Prolyl oligopeptidase family serine peptidase</fullName>
    </submittedName>
</protein>
<feature type="chain" id="PRO_5038913952" evidence="2">
    <location>
        <begin position="20"/>
        <end position="260"/>
    </location>
</feature>
<organism evidence="4 5">
    <name type="scientific">Pinibacter aurantiacus</name>
    <dbReference type="NCBI Taxonomy" id="2851599"/>
    <lineage>
        <taxon>Bacteria</taxon>
        <taxon>Pseudomonadati</taxon>
        <taxon>Bacteroidota</taxon>
        <taxon>Chitinophagia</taxon>
        <taxon>Chitinophagales</taxon>
        <taxon>Chitinophagaceae</taxon>
        <taxon>Pinibacter</taxon>
    </lineage>
</organism>
<evidence type="ECO:0000256" key="2">
    <source>
        <dbReference type="SAM" id="SignalP"/>
    </source>
</evidence>
<keyword evidence="1 2" id="KW-0732">Signal</keyword>
<keyword evidence="5" id="KW-1185">Reference proteome</keyword>
<dbReference type="PANTHER" id="PTHR43037">
    <property type="entry name" value="UNNAMED PRODUCT-RELATED"/>
    <property type="match status" value="1"/>
</dbReference>
<evidence type="ECO:0000313" key="5">
    <source>
        <dbReference type="Proteomes" id="UP000812270"/>
    </source>
</evidence>
<accession>A0A9E2S806</accession>
<comment type="caution">
    <text evidence="4">The sequence shown here is derived from an EMBL/GenBank/DDBJ whole genome shotgun (WGS) entry which is preliminary data.</text>
</comment>
<name>A0A9E2S806_9BACT</name>
<dbReference type="GO" id="GO:0016787">
    <property type="term" value="F:hydrolase activity"/>
    <property type="evidence" value="ECO:0007669"/>
    <property type="project" value="InterPro"/>
</dbReference>
<gene>
    <name evidence="4" type="ORF">KTO63_00680</name>
</gene>
<dbReference type="AlphaFoldDB" id="A0A9E2S806"/>
<dbReference type="Pfam" id="PF02230">
    <property type="entry name" value="Abhydrolase_2"/>
    <property type="match status" value="1"/>
</dbReference>
<evidence type="ECO:0000259" key="3">
    <source>
        <dbReference type="Pfam" id="PF02230"/>
    </source>
</evidence>
<evidence type="ECO:0000313" key="4">
    <source>
        <dbReference type="EMBL" id="MBV4355640.1"/>
    </source>
</evidence>
<sequence>MRKLLSTILLPILSITAQGQSLDDFQKQKFTHGGDTLLYRVQYPLNNVPSKKYPLVIVLHGSGERGNDNEAQLKWGGDLFANPANREKFPAIVVFPQCPSTDSWGRVGGSRSADSSQRFSFLSNEPTGKSLELVLELIESMVKSGKVDRKRIYIGGLSMGGFGTFEALWRKPKLFAAAFPICGGGDTTKVGAYAKKFPIHVFHGTIDPVVGVNYSRSMVAALEKAGANVQYTEYPGVGHNSWKNAFAEPDFLPWLFAQKK</sequence>
<feature type="signal peptide" evidence="2">
    <location>
        <begin position="1"/>
        <end position="19"/>
    </location>
</feature>
<evidence type="ECO:0000256" key="1">
    <source>
        <dbReference type="ARBA" id="ARBA00022729"/>
    </source>
</evidence>
<dbReference type="PANTHER" id="PTHR43037:SF1">
    <property type="entry name" value="BLL1128 PROTEIN"/>
    <property type="match status" value="1"/>
</dbReference>
<proteinExistence type="predicted"/>
<feature type="domain" description="Phospholipase/carboxylesterase/thioesterase" evidence="3">
    <location>
        <begin position="51"/>
        <end position="246"/>
    </location>
</feature>
<dbReference type="InterPro" id="IPR050955">
    <property type="entry name" value="Plant_Biomass_Hydrol_Est"/>
</dbReference>
<dbReference type="Proteomes" id="UP000812270">
    <property type="component" value="Unassembled WGS sequence"/>
</dbReference>
<dbReference type="RefSeq" id="WP_217789192.1">
    <property type="nucleotide sequence ID" value="NZ_JAHSPG010000001.1"/>
</dbReference>
<dbReference type="InterPro" id="IPR003140">
    <property type="entry name" value="PLipase/COase/thioEstase"/>
</dbReference>